<name>A0A972GRP0_9BACL</name>
<dbReference type="PROSITE" id="PS50928">
    <property type="entry name" value="ABC_TM1"/>
    <property type="match status" value="1"/>
</dbReference>
<dbReference type="PANTHER" id="PTHR43744:SF9">
    <property type="entry name" value="POLYGALACTURONAN_RHAMNOGALACTURONAN TRANSPORT SYSTEM PERMEASE PROTEIN YTCP"/>
    <property type="match status" value="1"/>
</dbReference>
<keyword evidence="4 7" id="KW-0812">Transmembrane</keyword>
<feature type="transmembrane region" description="Helical" evidence="7">
    <location>
        <begin position="83"/>
        <end position="102"/>
    </location>
</feature>
<dbReference type="GO" id="GO:0005886">
    <property type="term" value="C:plasma membrane"/>
    <property type="evidence" value="ECO:0007669"/>
    <property type="project" value="UniProtKB-SubCell"/>
</dbReference>
<dbReference type="Proteomes" id="UP000641588">
    <property type="component" value="Unassembled WGS sequence"/>
</dbReference>
<protein>
    <submittedName>
        <fullName evidence="9">ABC transporter permease subunit</fullName>
    </submittedName>
</protein>
<evidence type="ECO:0000313" key="9">
    <source>
        <dbReference type="EMBL" id="NOU93224.1"/>
    </source>
</evidence>
<proteinExistence type="inferred from homology"/>
<keyword evidence="3" id="KW-1003">Cell membrane</keyword>
<keyword evidence="2 7" id="KW-0813">Transport</keyword>
<dbReference type="GO" id="GO:0055085">
    <property type="term" value="P:transmembrane transport"/>
    <property type="evidence" value="ECO:0007669"/>
    <property type="project" value="InterPro"/>
</dbReference>
<comment type="similarity">
    <text evidence="7">Belongs to the binding-protein-dependent transport system permease family.</text>
</comment>
<evidence type="ECO:0000256" key="7">
    <source>
        <dbReference type="RuleBase" id="RU363032"/>
    </source>
</evidence>
<dbReference type="Gene3D" id="1.10.3720.10">
    <property type="entry name" value="MetI-like"/>
    <property type="match status" value="1"/>
</dbReference>
<keyword evidence="10" id="KW-1185">Reference proteome</keyword>
<dbReference type="AlphaFoldDB" id="A0A972GRP0"/>
<feature type="transmembrane region" description="Helical" evidence="7">
    <location>
        <begin position="187"/>
        <end position="212"/>
    </location>
</feature>
<evidence type="ECO:0000256" key="2">
    <source>
        <dbReference type="ARBA" id="ARBA00022448"/>
    </source>
</evidence>
<evidence type="ECO:0000256" key="4">
    <source>
        <dbReference type="ARBA" id="ARBA00022692"/>
    </source>
</evidence>
<accession>A0A972GRP0</accession>
<feature type="transmembrane region" description="Helical" evidence="7">
    <location>
        <begin position="114"/>
        <end position="134"/>
    </location>
</feature>
<evidence type="ECO:0000256" key="1">
    <source>
        <dbReference type="ARBA" id="ARBA00004651"/>
    </source>
</evidence>
<feature type="transmembrane region" description="Helical" evidence="7">
    <location>
        <begin position="15"/>
        <end position="40"/>
    </location>
</feature>
<dbReference type="PROSITE" id="PS51257">
    <property type="entry name" value="PROKAR_LIPOPROTEIN"/>
    <property type="match status" value="1"/>
</dbReference>
<dbReference type="InterPro" id="IPR000515">
    <property type="entry name" value="MetI-like"/>
</dbReference>
<reference evidence="9" key="1">
    <citation type="submission" date="2019-10" db="EMBL/GenBank/DDBJ databases">
        <title>Description of Paenibacillus glebae sp. nov.</title>
        <authorList>
            <person name="Carlier A."/>
            <person name="Qi S."/>
        </authorList>
    </citation>
    <scope>NUCLEOTIDE SEQUENCE</scope>
    <source>
        <strain evidence="9">LMG 31456</strain>
    </source>
</reference>
<dbReference type="SUPFAM" id="SSF161098">
    <property type="entry name" value="MetI-like"/>
    <property type="match status" value="1"/>
</dbReference>
<evidence type="ECO:0000313" key="10">
    <source>
        <dbReference type="Proteomes" id="UP000641588"/>
    </source>
</evidence>
<keyword evidence="5 7" id="KW-1133">Transmembrane helix</keyword>
<sequence>MKGSGSVRETYAGKWFNVIVHLILLLAAISCLIPLINIIAVSFSDSAAIDSGFVWLWPIHFNLEAYKTLFLGSRVIPSFLNSLQITLGGTFLSLLCTTLASYALSRKYCYGRKFITLAMVFTMMFSGGLIPFFLLMKSLGLINTYWSLWLPGLVGAYNLLIMRTHFEGIPVEIEESARIDGCGEWRLLVQIVLPLSMPVIATICLFLAVGYWNSFLNVLIFINDAEKMNLTVFVQQMVQSQSMLMQTIALQPEDLNNMSPEAVKAGGIVIMTLPMLIVYPILQKYFVKGVMLGAIKG</sequence>
<dbReference type="CDD" id="cd06261">
    <property type="entry name" value="TM_PBP2"/>
    <property type="match status" value="1"/>
</dbReference>
<keyword evidence="6 7" id="KW-0472">Membrane</keyword>
<comment type="subcellular location">
    <subcellularLocation>
        <location evidence="1 7">Cell membrane</location>
        <topology evidence="1 7">Multi-pass membrane protein</topology>
    </subcellularLocation>
</comment>
<evidence type="ECO:0000256" key="6">
    <source>
        <dbReference type="ARBA" id="ARBA00023136"/>
    </source>
</evidence>
<organism evidence="9 10">
    <name type="scientific">Paenibacillus foliorum</name>
    <dbReference type="NCBI Taxonomy" id="2654974"/>
    <lineage>
        <taxon>Bacteria</taxon>
        <taxon>Bacillati</taxon>
        <taxon>Bacillota</taxon>
        <taxon>Bacilli</taxon>
        <taxon>Bacillales</taxon>
        <taxon>Paenibacillaceae</taxon>
        <taxon>Paenibacillus</taxon>
    </lineage>
</organism>
<feature type="transmembrane region" description="Helical" evidence="7">
    <location>
        <begin position="146"/>
        <end position="166"/>
    </location>
</feature>
<dbReference type="InterPro" id="IPR035906">
    <property type="entry name" value="MetI-like_sf"/>
</dbReference>
<gene>
    <name evidence="9" type="ORF">GC093_08320</name>
</gene>
<evidence type="ECO:0000256" key="5">
    <source>
        <dbReference type="ARBA" id="ARBA00022989"/>
    </source>
</evidence>
<evidence type="ECO:0000256" key="3">
    <source>
        <dbReference type="ARBA" id="ARBA00022475"/>
    </source>
</evidence>
<comment type="caution">
    <text evidence="9">The sequence shown here is derived from an EMBL/GenBank/DDBJ whole genome shotgun (WGS) entry which is preliminary data.</text>
</comment>
<dbReference type="EMBL" id="WHOD01000045">
    <property type="protein sequence ID" value="NOU93224.1"/>
    <property type="molecule type" value="Genomic_DNA"/>
</dbReference>
<dbReference type="PANTHER" id="PTHR43744">
    <property type="entry name" value="ABC TRANSPORTER PERMEASE PROTEIN MG189-RELATED-RELATED"/>
    <property type="match status" value="1"/>
</dbReference>
<feature type="domain" description="ABC transmembrane type-1" evidence="8">
    <location>
        <begin position="79"/>
        <end position="281"/>
    </location>
</feature>
<evidence type="ECO:0000259" key="8">
    <source>
        <dbReference type="PROSITE" id="PS50928"/>
    </source>
</evidence>
<feature type="transmembrane region" description="Helical" evidence="7">
    <location>
        <begin position="262"/>
        <end position="282"/>
    </location>
</feature>
<dbReference type="Pfam" id="PF00528">
    <property type="entry name" value="BPD_transp_1"/>
    <property type="match status" value="1"/>
</dbReference>